<gene>
    <name evidence="6" type="ORF">NLO413_0760</name>
</gene>
<dbReference type="Proteomes" id="UP000033562">
    <property type="component" value="Unassembled WGS sequence"/>
</dbReference>
<dbReference type="SUPFAM" id="SSF56176">
    <property type="entry name" value="FAD-binding/transporter-associated domain-like"/>
    <property type="match status" value="1"/>
</dbReference>
<keyword evidence="3 4" id="KW-0129">CBS domain</keyword>
<dbReference type="InterPro" id="IPR044751">
    <property type="entry name" value="Ion_transp-like_CBS"/>
</dbReference>
<dbReference type="PANTHER" id="PTHR22777:SF17">
    <property type="entry name" value="UPF0053 PROTEIN SLL0260"/>
    <property type="match status" value="1"/>
</dbReference>
<dbReference type="Gene3D" id="3.30.465.10">
    <property type="match status" value="1"/>
</dbReference>
<dbReference type="PROSITE" id="PS51371">
    <property type="entry name" value="CBS"/>
    <property type="match status" value="1"/>
</dbReference>
<evidence type="ECO:0000256" key="4">
    <source>
        <dbReference type="PROSITE-ProRule" id="PRU00703"/>
    </source>
</evidence>
<protein>
    <submittedName>
        <fullName evidence="6">Transporter associated domain protein</fullName>
    </submittedName>
</protein>
<dbReference type="FunFam" id="3.10.580.10:FF:000002">
    <property type="entry name" value="Magnesium/cobalt efflux protein CorC"/>
    <property type="match status" value="1"/>
</dbReference>
<evidence type="ECO:0000313" key="6">
    <source>
        <dbReference type="EMBL" id="KJV69370.1"/>
    </source>
</evidence>
<evidence type="ECO:0000256" key="2">
    <source>
        <dbReference type="ARBA" id="ARBA00022737"/>
    </source>
</evidence>
<reference evidence="6 7" key="1">
    <citation type="submission" date="2015-02" db="EMBL/GenBank/DDBJ databases">
        <title>Genome Sequencing of Rickettsiales.</title>
        <authorList>
            <person name="Daugherty S.C."/>
            <person name="Su Q."/>
            <person name="Abolude K."/>
            <person name="Beier-Sexton M."/>
            <person name="Carlyon J.A."/>
            <person name="Carter R."/>
            <person name="Day N.P."/>
            <person name="Dumler S.J."/>
            <person name="Dyachenko V."/>
            <person name="Godinez A."/>
            <person name="Kurtti T.J."/>
            <person name="Lichay M."/>
            <person name="Mullins K.E."/>
            <person name="Ott S."/>
            <person name="Pappas-Brown V."/>
            <person name="Paris D.H."/>
            <person name="Patel P."/>
            <person name="Richards A.L."/>
            <person name="Sadzewicz L."/>
            <person name="Sears K."/>
            <person name="Seidman D."/>
            <person name="Sengamalay N."/>
            <person name="Stenos J."/>
            <person name="Tallon L.J."/>
            <person name="Vincent G."/>
            <person name="Fraser C.M."/>
            <person name="Munderloh U."/>
            <person name="Dunning-Hotopp J.C."/>
        </authorList>
    </citation>
    <scope>NUCLEOTIDE SEQUENCE [LARGE SCALE GENOMIC DNA]</scope>
    <source>
        <strain evidence="6 7">RAC413</strain>
    </source>
</reference>
<evidence type="ECO:0000259" key="5">
    <source>
        <dbReference type="PROSITE" id="PS51371"/>
    </source>
</evidence>
<dbReference type="GO" id="GO:0005886">
    <property type="term" value="C:plasma membrane"/>
    <property type="evidence" value="ECO:0007669"/>
    <property type="project" value="TreeGrafter"/>
</dbReference>
<dbReference type="SUPFAM" id="SSF54631">
    <property type="entry name" value="CBS-domain pair"/>
    <property type="match status" value="1"/>
</dbReference>
<comment type="similarity">
    <text evidence="1">Belongs to the UPF0053 family. Hemolysin C subfamily.</text>
</comment>
<organism evidence="6 7">
    <name type="scientific">Candidatus Neoehrlichia procyonis str. RAC413</name>
    <dbReference type="NCBI Taxonomy" id="1359163"/>
    <lineage>
        <taxon>Bacteria</taxon>
        <taxon>Pseudomonadati</taxon>
        <taxon>Pseudomonadota</taxon>
        <taxon>Alphaproteobacteria</taxon>
        <taxon>Rickettsiales</taxon>
        <taxon>Anaplasmataceae</taxon>
        <taxon>Candidatus Neoehrlichia</taxon>
    </lineage>
</organism>
<dbReference type="Pfam" id="PF03471">
    <property type="entry name" value="CorC_HlyC"/>
    <property type="match status" value="1"/>
</dbReference>
<evidence type="ECO:0000313" key="7">
    <source>
        <dbReference type="Proteomes" id="UP000033562"/>
    </source>
</evidence>
<dbReference type="CDD" id="cd04590">
    <property type="entry name" value="CBS_pair_CorC_HlyC_assoc"/>
    <property type="match status" value="1"/>
</dbReference>
<dbReference type="PANTHER" id="PTHR22777">
    <property type="entry name" value="HEMOLYSIN-RELATED"/>
    <property type="match status" value="1"/>
</dbReference>
<dbReference type="OrthoDB" id="9805314at2"/>
<dbReference type="Pfam" id="PF00571">
    <property type="entry name" value="CBS"/>
    <property type="match status" value="1"/>
</dbReference>
<dbReference type="STRING" id="1359163.NLO413_0760"/>
<sequence>MVNKLCDEVNKKDSRHKCLKNSIFSFILKKFPSFKEFTEHQLLYDSKLNLSNFHVLHNLIKFNDCAVKDIMIPRAEIYAVDINEGNLIEKIIIQGQHTRIPVYKDNLDNIIGFLHIKDLMSKFNKKFNIEDIIHNVIYVPPSMKAVNLFIKMQSSHMNVAVVLDEYGCTEGLVTMADLIEEIVGDISDEHDTSSVQEIVNISDNKIEVSARVLVETLEQSLNINLRDCEEEYVTIGGLILSMIGRIPIVDEVFEHKSGAVFLIKEVDDRCIHKIIIDLSNIKRAKS</sequence>
<dbReference type="InterPro" id="IPR046342">
    <property type="entry name" value="CBS_dom_sf"/>
</dbReference>
<dbReference type="PATRIC" id="fig|1359163.3.peg.732"/>
<dbReference type="RefSeq" id="WP_045809098.1">
    <property type="nucleotide sequence ID" value="NZ_LANX01000001.1"/>
</dbReference>
<dbReference type="InterPro" id="IPR000644">
    <property type="entry name" value="CBS_dom"/>
</dbReference>
<dbReference type="InterPro" id="IPR016169">
    <property type="entry name" value="FAD-bd_PCMH_sub2"/>
</dbReference>
<dbReference type="AlphaFoldDB" id="A0A0F3NMT6"/>
<feature type="domain" description="CBS" evidence="5">
    <location>
        <begin position="132"/>
        <end position="192"/>
    </location>
</feature>
<name>A0A0F3NMT6_9RICK</name>
<accession>A0A0F3NMT6</accession>
<dbReference type="SMART" id="SM01091">
    <property type="entry name" value="CorC_HlyC"/>
    <property type="match status" value="1"/>
</dbReference>
<keyword evidence="2" id="KW-0677">Repeat</keyword>
<comment type="caution">
    <text evidence="6">The sequence shown here is derived from an EMBL/GenBank/DDBJ whole genome shotgun (WGS) entry which is preliminary data.</text>
</comment>
<keyword evidence="7" id="KW-1185">Reference proteome</keyword>
<evidence type="ECO:0000256" key="3">
    <source>
        <dbReference type="ARBA" id="ARBA00023122"/>
    </source>
</evidence>
<evidence type="ECO:0000256" key="1">
    <source>
        <dbReference type="ARBA" id="ARBA00006446"/>
    </source>
</evidence>
<dbReference type="InterPro" id="IPR005170">
    <property type="entry name" value="Transptr-assoc_dom"/>
</dbReference>
<proteinExistence type="inferred from homology"/>
<dbReference type="EMBL" id="LANX01000001">
    <property type="protein sequence ID" value="KJV69370.1"/>
    <property type="molecule type" value="Genomic_DNA"/>
</dbReference>
<dbReference type="GO" id="GO:0050660">
    <property type="term" value="F:flavin adenine dinucleotide binding"/>
    <property type="evidence" value="ECO:0007669"/>
    <property type="project" value="InterPro"/>
</dbReference>
<dbReference type="Gene3D" id="3.10.580.10">
    <property type="entry name" value="CBS-domain"/>
    <property type="match status" value="1"/>
</dbReference>
<dbReference type="InterPro" id="IPR036318">
    <property type="entry name" value="FAD-bd_PCMH-like_sf"/>
</dbReference>